<feature type="domain" description="DUF2229" evidence="6">
    <location>
        <begin position="654"/>
        <end position="871"/>
    </location>
</feature>
<evidence type="ECO:0000259" key="5">
    <source>
        <dbReference type="Pfam" id="PF01869"/>
    </source>
</evidence>
<dbReference type="InterPro" id="IPR043129">
    <property type="entry name" value="ATPase_NBD"/>
</dbReference>
<dbReference type="GO" id="GO:0046872">
    <property type="term" value="F:metal ion binding"/>
    <property type="evidence" value="ECO:0007669"/>
    <property type="project" value="UniProtKB-KW"/>
</dbReference>
<accession>A0A1M4TUW6</accession>
<keyword evidence="3" id="KW-0408">Iron</keyword>
<dbReference type="InterPro" id="IPR002731">
    <property type="entry name" value="ATPase_BadF"/>
</dbReference>
<dbReference type="CDD" id="cd24035">
    <property type="entry name" value="ASKHA_NBD_O66634-like_rpt2"/>
    <property type="match status" value="1"/>
</dbReference>
<evidence type="ECO:0000259" key="6">
    <source>
        <dbReference type="Pfam" id="PF09989"/>
    </source>
</evidence>
<dbReference type="PANTHER" id="PTHR32329:SF4">
    <property type="entry name" value="ACTIVATOR OF 2-HYDROXYACYL-COA DEHYDRATASE"/>
    <property type="match status" value="1"/>
</dbReference>
<reference evidence="8" key="1">
    <citation type="submission" date="2016-11" db="EMBL/GenBank/DDBJ databases">
        <authorList>
            <person name="Varghese N."/>
            <person name="Submissions S."/>
        </authorList>
    </citation>
    <scope>NUCLEOTIDE SEQUENCE [LARGE SCALE GENOMIC DNA]</scope>
    <source>
        <strain evidence="8">DSM 18095</strain>
    </source>
</reference>
<dbReference type="EMBL" id="FQTY01000002">
    <property type="protein sequence ID" value="SHE48233.1"/>
    <property type="molecule type" value="Genomic_DNA"/>
</dbReference>
<dbReference type="Pfam" id="PF09989">
    <property type="entry name" value="DUF2229"/>
    <property type="match status" value="1"/>
</dbReference>
<comment type="cofactor">
    <cofactor evidence="1">
        <name>[4Fe-4S] cluster</name>
        <dbReference type="ChEBI" id="CHEBI:49883"/>
    </cofactor>
</comment>
<evidence type="ECO:0000256" key="3">
    <source>
        <dbReference type="ARBA" id="ARBA00023004"/>
    </source>
</evidence>
<dbReference type="Pfam" id="PF01869">
    <property type="entry name" value="BcrAD_BadFG"/>
    <property type="match status" value="2"/>
</dbReference>
<dbReference type="Gene3D" id="3.30.420.40">
    <property type="match status" value="4"/>
</dbReference>
<dbReference type="InterPro" id="IPR051805">
    <property type="entry name" value="Dehydratase_Activator_Redct"/>
</dbReference>
<keyword evidence="4" id="KW-0411">Iron-sulfur</keyword>
<dbReference type="AlphaFoldDB" id="A0A1M4TUW6"/>
<dbReference type="Proteomes" id="UP000184114">
    <property type="component" value="Unassembled WGS sequence"/>
</dbReference>
<evidence type="ECO:0000313" key="7">
    <source>
        <dbReference type="EMBL" id="SHE48233.1"/>
    </source>
</evidence>
<dbReference type="InterPro" id="IPR008275">
    <property type="entry name" value="CoA_E_activase_dom"/>
</dbReference>
<dbReference type="STRING" id="1123404.SAMN02745784_00867"/>
<evidence type="ECO:0000256" key="4">
    <source>
        <dbReference type="ARBA" id="ARBA00023014"/>
    </source>
</evidence>
<name>A0A1M4TUW6_9FIRM</name>
<evidence type="ECO:0000313" key="8">
    <source>
        <dbReference type="Proteomes" id="UP000184114"/>
    </source>
</evidence>
<evidence type="ECO:0000256" key="2">
    <source>
        <dbReference type="ARBA" id="ARBA00022723"/>
    </source>
</evidence>
<feature type="domain" description="ATPase BadF/BadG/BcrA/BcrD type" evidence="5">
    <location>
        <begin position="3"/>
        <end position="248"/>
    </location>
</feature>
<evidence type="ECO:0000256" key="1">
    <source>
        <dbReference type="ARBA" id="ARBA00001966"/>
    </source>
</evidence>
<dbReference type="InterPro" id="IPR018709">
    <property type="entry name" value="CoA_activase_DUF2229"/>
</dbReference>
<organism evidence="7 8">
    <name type="scientific">Tissierella praeacuta DSM 18095</name>
    <dbReference type="NCBI Taxonomy" id="1123404"/>
    <lineage>
        <taxon>Bacteria</taxon>
        <taxon>Bacillati</taxon>
        <taxon>Bacillota</taxon>
        <taxon>Tissierellia</taxon>
        <taxon>Tissierellales</taxon>
        <taxon>Tissierellaceae</taxon>
        <taxon>Tissierella</taxon>
    </lineage>
</organism>
<dbReference type="NCBIfam" id="TIGR00241">
    <property type="entry name" value="CoA_E_activ"/>
    <property type="match status" value="1"/>
</dbReference>
<keyword evidence="8" id="KW-1185">Reference proteome</keyword>
<dbReference type="CDD" id="cd24034">
    <property type="entry name" value="ASKHA_NBD_O66634-like_rpt1"/>
    <property type="match status" value="1"/>
</dbReference>
<keyword evidence="2" id="KW-0479">Metal-binding</keyword>
<dbReference type="SUPFAM" id="SSF53067">
    <property type="entry name" value="Actin-like ATPase domain"/>
    <property type="match status" value="2"/>
</dbReference>
<sequence>MRIGIDVGSTTLKCIVLDEDDNIIFSSYERHYSQIIKKTKELLEKFMEEYSCDEYVNLAISGSAGMGLADRCKIPFIQEVYATRVAVGKLIPEADVVIELGGEDAKILFLTDGLEVRMNGSCAGGTGAFIDQMATLLNITPSEMNDLAKSYDKLYTIASRCGVFAKSDVQPLLNQGAKKNDVAASIFYAVVNQTIAGLAQGRELSGNIVYLGGPLTFLSELRKSFDKTLNTNGISPNNSLYFVALGTAFMAQKVNIKSILNMIQNENNTGVFAHTPPLFNSTKEYEDFISRHSTEKVIYSNPKEYNGKAYLGIDAGSTTIKMVIIDDKENILNSVYLSNRGNPVSIVKDFLQDFYNDYPNIEISCSTVTGYGEDIIKNAFQIDYGIVETIAHFTGAKKFKPNVDFIIDIGGQDIKCFKIKNGIVDNIFLNEACSSGCGSFLQTFAEALNYNIQDFSNLGYFAQNPVDLGSRCTVFMNSSVKQAQKDGATLEDISAGLSISVVKNALYKVIRVTSNNQLGKNIVVQGGTFLNNAVLRAFEIEIGQNVIRPNIAGLMGAYGAALYAKSNSKDKSSILSLDKLKSFSHEVQGTNCKLCSNNCRLTINIFDANRKFISGNRCERPLTKKEGRKQLSIYDYKLKLLSKYKPVKGQRGQIGIPMVLNMYELLPFWHKFFTELGFEVITSPKSNKDIYLKGQHTIPSDTICYPAKLVHGHIEALIDSGISTIFYPCMSYNLDEGLGDNHYNCPVVAYYPEVIDANVPQIRDINFIYDYIGLHRPKDFTKKIYTILNKIFKDISLSEIKIASNKAYDEYYCHLENIQNMGKHYIDYANKNNLPIIVLAGRPYHVDPEINNGIDKLICQLGAVVISEDVISGNVSKFPTTVLNQWTYHARLYAAAKYISNKDNINLVQLVSFGCGLDAVTTDEVREILENEGKIYTQIKIDEITNLGAVKIRLRSLMEALNQ</sequence>
<protein>
    <submittedName>
        <fullName evidence="7">CoA-substrate-specific enzyme activase, putative</fullName>
    </submittedName>
</protein>
<feature type="domain" description="ATPase BadF/BadG/BcrA/BcrD type" evidence="5">
    <location>
        <begin position="311"/>
        <end position="564"/>
    </location>
</feature>
<dbReference type="PANTHER" id="PTHR32329">
    <property type="entry name" value="BIFUNCTIONAL PROTEIN [INCLUDES 2-HYDROXYACYL-COA DEHYDRATASE (N-TER) AND ITS ACTIVATOR DOMAIN (C_TERM)-RELATED"/>
    <property type="match status" value="1"/>
</dbReference>
<proteinExistence type="predicted"/>
<dbReference type="GO" id="GO:0051536">
    <property type="term" value="F:iron-sulfur cluster binding"/>
    <property type="evidence" value="ECO:0007669"/>
    <property type="project" value="UniProtKB-KW"/>
</dbReference>
<gene>
    <name evidence="7" type="ORF">SAMN02745784_00867</name>
</gene>